<accession>A0A9D1PE98</accession>
<keyword evidence="2 4" id="KW-0012">Acyltransferase</keyword>
<keyword evidence="1 4" id="KW-0808">Transferase</keyword>
<dbReference type="InterPro" id="IPR014043">
    <property type="entry name" value="Acyl_transferase_dom"/>
</dbReference>
<dbReference type="Proteomes" id="UP000886814">
    <property type="component" value="Unassembled WGS sequence"/>
</dbReference>
<dbReference type="InterPro" id="IPR050858">
    <property type="entry name" value="Mal-CoA-ACP_Trans/PKS_FabD"/>
</dbReference>
<dbReference type="PIRSF" id="PIRSF000446">
    <property type="entry name" value="Mct"/>
    <property type="match status" value="1"/>
</dbReference>
<dbReference type="EMBL" id="DXIQ01000059">
    <property type="protein sequence ID" value="HIV39186.1"/>
    <property type="molecule type" value="Genomic_DNA"/>
</dbReference>
<dbReference type="AlphaFoldDB" id="A0A9D1PE98"/>
<dbReference type="NCBIfam" id="TIGR00128">
    <property type="entry name" value="fabD"/>
    <property type="match status" value="1"/>
</dbReference>
<evidence type="ECO:0000256" key="3">
    <source>
        <dbReference type="ARBA" id="ARBA00048462"/>
    </source>
</evidence>
<comment type="catalytic activity">
    <reaction evidence="3 4">
        <text>holo-[ACP] + malonyl-CoA = malonyl-[ACP] + CoA</text>
        <dbReference type="Rhea" id="RHEA:41792"/>
        <dbReference type="Rhea" id="RHEA-COMP:9623"/>
        <dbReference type="Rhea" id="RHEA-COMP:9685"/>
        <dbReference type="ChEBI" id="CHEBI:57287"/>
        <dbReference type="ChEBI" id="CHEBI:57384"/>
        <dbReference type="ChEBI" id="CHEBI:64479"/>
        <dbReference type="ChEBI" id="CHEBI:78449"/>
        <dbReference type="EC" id="2.3.1.39"/>
    </reaction>
</comment>
<comment type="similarity">
    <text evidence="4">Belongs to the fabD family.</text>
</comment>
<dbReference type="InterPro" id="IPR024925">
    <property type="entry name" value="Malonyl_CoA-ACP_transAc"/>
</dbReference>
<evidence type="ECO:0000256" key="2">
    <source>
        <dbReference type="ARBA" id="ARBA00023315"/>
    </source>
</evidence>
<dbReference type="Gene3D" id="3.30.70.250">
    <property type="entry name" value="Malonyl-CoA ACP transacylase, ACP-binding"/>
    <property type="match status" value="1"/>
</dbReference>
<sequence>MGKTAFIFPGQGAQYVGMGRDFYETFPVCAEVIDKASEISGLDLKEICFEENEKINITEYTQIAMLAVETAILKALEEKGITPDAAGGLSLGEYGALITSKAMTMEDAFAVVRKRGIFMQEAVPEGGAMSAVLGTDAAVIEKICQETEGIVSIANYNCPGQIVITGEAQAVEKATEALKAAGTKRVIPLKVSGPFHSKMLTGAGEKLGEVLQNVELHDVEIPYTTNVTAQFVRDKDQIKDLLVAQVSSSVRWQQCVETMIEDGVDTFVEIGPGKTLSGFMRKINRNVKVINIQTVEDFEKAVEELQQKM</sequence>
<evidence type="ECO:0000259" key="6">
    <source>
        <dbReference type="SMART" id="SM00827"/>
    </source>
</evidence>
<organism evidence="7 8">
    <name type="scientific">Candidatus Blautia stercorigallinarum</name>
    <dbReference type="NCBI Taxonomy" id="2838501"/>
    <lineage>
        <taxon>Bacteria</taxon>
        <taxon>Bacillati</taxon>
        <taxon>Bacillota</taxon>
        <taxon>Clostridia</taxon>
        <taxon>Lachnospirales</taxon>
        <taxon>Lachnospiraceae</taxon>
        <taxon>Blautia</taxon>
    </lineage>
</organism>
<name>A0A9D1PE98_9FIRM</name>
<evidence type="ECO:0000256" key="1">
    <source>
        <dbReference type="ARBA" id="ARBA00022679"/>
    </source>
</evidence>
<dbReference type="Gene3D" id="3.40.366.10">
    <property type="entry name" value="Malonyl-Coenzyme A Acyl Carrier Protein, domain 2"/>
    <property type="match status" value="1"/>
</dbReference>
<dbReference type="PANTHER" id="PTHR42681">
    <property type="entry name" value="MALONYL-COA-ACYL CARRIER PROTEIN TRANSACYLASE, MITOCHONDRIAL"/>
    <property type="match status" value="1"/>
</dbReference>
<gene>
    <name evidence="7" type="primary">fabD</name>
    <name evidence="7" type="ORF">H9747_09375</name>
</gene>
<feature type="domain" description="Malonyl-CoA:ACP transacylase (MAT)" evidence="6">
    <location>
        <begin position="7"/>
        <end position="309"/>
    </location>
</feature>
<dbReference type="InterPro" id="IPR004410">
    <property type="entry name" value="Malonyl_CoA-ACP_transAc_FabD"/>
</dbReference>
<evidence type="ECO:0000256" key="5">
    <source>
        <dbReference type="PIRSR" id="PIRSR000446-1"/>
    </source>
</evidence>
<evidence type="ECO:0000256" key="4">
    <source>
        <dbReference type="PIRNR" id="PIRNR000446"/>
    </source>
</evidence>
<dbReference type="GO" id="GO:0006633">
    <property type="term" value="P:fatty acid biosynthetic process"/>
    <property type="evidence" value="ECO:0007669"/>
    <property type="project" value="TreeGrafter"/>
</dbReference>
<dbReference type="InterPro" id="IPR001227">
    <property type="entry name" value="Ac_transferase_dom_sf"/>
</dbReference>
<proteinExistence type="inferred from homology"/>
<dbReference type="Pfam" id="PF00698">
    <property type="entry name" value="Acyl_transf_1"/>
    <property type="match status" value="1"/>
</dbReference>
<dbReference type="InterPro" id="IPR016035">
    <property type="entry name" value="Acyl_Trfase/lysoPLipase"/>
</dbReference>
<comment type="caution">
    <text evidence="7">The sequence shown here is derived from an EMBL/GenBank/DDBJ whole genome shotgun (WGS) entry which is preliminary data.</text>
</comment>
<evidence type="ECO:0000313" key="8">
    <source>
        <dbReference type="Proteomes" id="UP000886814"/>
    </source>
</evidence>
<dbReference type="SUPFAM" id="SSF52151">
    <property type="entry name" value="FabD/lysophospholipase-like"/>
    <property type="match status" value="1"/>
</dbReference>
<dbReference type="PANTHER" id="PTHR42681:SF1">
    <property type="entry name" value="MALONYL-COA-ACYL CARRIER PROTEIN TRANSACYLASE, MITOCHONDRIAL"/>
    <property type="match status" value="1"/>
</dbReference>
<dbReference type="InterPro" id="IPR016036">
    <property type="entry name" value="Malonyl_transacylase_ACP-bd"/>
</dbReference>
<dbReference type="SUPFAM" id="SSF55048">
    <property type="entry name" value="Probable ACP-binding domain of malonyl-CoA ACP transacylase"/>
    <property type="match status" value="1"/>
</dbReference>
<reference evidence="7" key="2">
    <citation type="submission" date="2021-04" db="EMBL/GenBank/DDBJ databases">
        <authorList>
            <person name="Gilroy R."/>
        </authorList>
    </citation>
    <scope>NUCLEOTIDE SEQUENCE</scope>
    <source>
        <strain evidence="7">CHK195-9823</strain>
    </source>
</reference>
<evidence type="ECO:0000313" key="7">
    <source>
        <dbReference type="EMBL" id="HIV39186.1"/>
    </source>
</evidence>
<dbReference type="EC" id="2.3.1.39" evidence="4"/>
<dbReference type="GO" id="GO:0005829">
    <property type="term" value="C:cytosol"/>
    <property type="evidence" value="ECO:0007669"/>
    <property type="project" value="TreeGrafter"/>
</dbReference>
<feature type="active site" evidence="5">
    <location>
        <position position="196"/>
    </location>
</feature>
<reference evidence="7" key="1">
    <citation type="journal article" date="2021" name="PeerJ">
        <title>Extensive microbial diversity within the chicken gut microbiome revealed by metagenomics and culture.</title>
        <authorList>
            <person name="Gilroy R."/>
            <person name="Ravi A."/>
            <person name="Getino M."/>
            <person name="Pursley I."/>
            <person name="Horton D.L."/>
            <person name="Alikhan N.F."/>
            <person name="Baker D."/>
            <person name="Gharbi K."/>
            <person name="Hall N."/>
            <person name="Watson M."/>
            <person name="Adriaenssens E.M."/>
            <person name="Foster-Nyarko E."/>
            <person name="Jarju S."/>
            <person name="Secka A."/>
            <person name="Antonio M."/>
            <person name="Oren A."/>
            <person name="Chaudhuri R.R."/>
            <person name="La Ragione R."/>
            <person name="Hildebrand F."/>
            <person name="Pallen M.J."/>
        </authorList>
    </citation>
    <scope>NUCLEOTIDE SEQUENCE</scope>
    <source>
        <strain evidence="7">CHK195-9823</strain>
    </source>
</reference>
<dbReference type="FunFam" id="3.30.70.250:FF:000001">
    <property type="entry name" value="Malonyl CoA-acyl carrier protein transacylase"/>
    <property type="match status" value="1"/>
</dbReference>
<feature type="active site" evidence="5">
    <location>
        <position position="90"/>
    </location>
</feature>
<dbReference type="SMART" id="SM00827">
    <property type="entry name" value="PKS_AT"/>
    <property type="match status" value="1"/>
</dbReference>
<dbReference type="GO" id="GO:0004314">
    <property type="term" value="F:[acyl-carrier-protein] S-malonyltransferase activity"/>
    <property type="evidence" value="ECO:0007669"/>
    <property type="project" value="UniProtKB-EC"/>
</dbReference>
<protein>
    <recommendedName>
        <fullName evidence="4">Malonyl CoA-acyl carrier protein transacylase</fullName>
        <ecNumber evidence="4">2.3.1.39</ecNumber>
    </recommendedName>
</protein>